<reference evidence="2 3" key="1">
    <citation type="journal article" date="2024" name="J. Plant Pathol.">
        <title>Sequence and assembly of the genome of Seiridium unicorne, isolate CBS 538.82, causal agent of cypress canker disease.</title>
        <authorList>
            <person name="Scali E."/>
            <person name="Rocca G.D."/>
            <person name="Danti R."/>
            <person name="Garbelotto M."/>
            <person name="Barberini S."/>
            <person name="Baroncelli R."/>
            <person name="Emiliani G."/>
        </authorList>
    </citation>
    <scope>NUCLEOTIDE SEQUENCE [LARGE SCALE GENOMIC DNA]</scope>
    <source>
        <strain evidence="2 3">BM-138-508</strain>
    </source>
</reference>
<keyword evidence="3" id="KW-1185">Reference proteome</keyword>
<dbReference type="Proteomes" id="UP001408356">
    <property type="component" value="Unassembled WGS sequence"/>
</dbReference>
<gene>
    <name evidence="2" type="ORF">SUNI508_00449</name>
</gene>
<keyword evidence="1" id="KW-0732">Signal</keyword>
<organism evidence="2 3">
    <name type="scientific">Seiridium unicorne</name>
    <dbReference type="NCBI Taxonomy" id="138068"/>
    <lineage>
        <taxon>Eukaryota</taxon>
        <taxon>Fungi</taxon>
        <taxon>Dikarya</taxon>
        <taxon>Ascomycota</taxon>
        <taxon>Pezizomycotina</taxon>
        <taxon>Sordariomycetes</taxon>
        <taxon>Xylariomycetidae</taxon>
        <taxon>Amphisphaeriales</taxon>
        <taxon>Sporocadaceae</taxon>
        <taxon>Seiridium</taxon>
    </lineage>
</organism>
<proteinExistence type="predicted"/>
<evidence type="ECO:0000313" key="3">
    <source>
        <dbReference type="Proteomes" id="UP001408356"/>
    </source>
</evidence>
<sequence>MARLFALFVMVFAMLHAAMAFPHKPVTRATPLPKLNTTESAVLYYNTTVAPSYNETATPVKRAMRNFPIALRAPGREFISDNNNGAIRPILPSRYPAKSV</sequence>
<name>A0ABR2V742_9PEZI</name>
<evidence type="ECO:0000256" key="1">
    <source>
        <dbReference type="SAM" id="SignalP"/>
    </source>
</evidence>
<accession>A0ABR2V742</accession>
<comment type="caution">
    <text evidence="2">The sequence shown here is derived from an EMBL/GenBank/DDBJ whole genome shotgun (WGS) entry which is preliminary data.</text>
</comment>
<feature type="signal peptide" evidence="1">
    <location>
        <begin position="1"/>
        <end position="20"/>
    </location>
</feature>
<dbReference type="EMBL" id="JARVKF010000112">
    <property type="protein sequence ID" value="KAK9422586.1"/>
    <property type="molecule type" value="Genomic_DNA"/>
</dbReference>
<protein>
    <submittedName>
        <fullName evidence="2">Uncharacterized protein</fullName>
    </submittedName>
</protein>
<evidence type="ECO:0000313" key="2">
    <source>
        <dbReference type="EMBL" id="KAK9422586.1"/>
    </source>
</evidence>
<feature type="chain" id="PRO_5046067164" evidence="1">
    <location>
        <begin position="21"/>
        <end position="100"/>
    </location>
</feature>